<evidence type="ECO:0000256" key="4">
    <source>
        <dbReference type="SAM" id="MobiDB-lite"/>
    </source>
</evidence>
<name>A0AAD4NFQ1_9BILA</name>
<evidence type="ECO:0000313" key="6">
    <source>
        <dbReference type="EMBL" id="KAI1723509.1"/>
    </source>
</evidence>
<feature type="domain" description="FLYWCH-type" evidence="5">
    <location>
        <begin position="60"/>
        <end position="98"/>
    </location>
</feature>
<evidence type="ECO:0000259" key="5">
    <source>
        <dbReference type="Pfam" id="PF04500"/>
    </source>
</evidence>
<dbReference type="Gene3D" id="2.20.25.240">
    <property type="match status" value="1"/>
</dbReference>
<feature type="compositionally biased region" description="Acidic residues" evidence="4">
    <location>
        <begin position="14"/>
        <end position="25"/>
    </location>
</feature>
<sequence>MYPDLDFSSLLAEDQGDFPMDDESHDESSHENDDVPPNEIDERPRLVMTEKKKDGEPLYKLIFQNHLYWKSKETVDRKKTIWRCVKRDRRCTGNLHTLNSNLGVVINFVIPDLYKTHNFAGKIELFLLGDSGPDDANRILLFGRESHGEWAAQMKTVFLDGTFKITPVPFSQVYVISAERNHFVFPILYALLPDKSQDSYSRLFAMIKANMKKKLREFGLIHRYDNDADFALFCRMIPALSFVRLNDVKQYAATLFENLPDCLDQVASWFEHNYIGAEVRRGGRMVQIQPRFPHQLWNVHQRTVEGKHRTNNYAEAGNRRIQSEMGMETPTMGYFIDRLKLIQRGRDQAHVRWLQGYQARPKKTKYRLADERILKVIDQSINSIAN</sequence>
<dbReference type="Pfam" id="PF04500">
    <property type="entry name" value="FLYWCH"/>
    <property type="match status" value="1"/>
</dbReference>
<protein>
    <submittedName>
        <fullName evidence="6">MULE transposase domain-containing protein</fullName>
    </submittedName>
</protein>
<feature type="region of interest" description="Disordered" evidence="4">
    <location>
        <begin position="14"/>
        <end position="45"/>
    </location>
</feature>
<keyword evidence="7" id="KW-1185">Reference proteome</keyword>
<dbReference type="EMBL" id="JAKKPZ010000003">
    <property type="protein sequence ID" value="KAI1723509.1"/>
    <property type="molecule type" value="Genomic_DNA"/>
</dbReference>
<gene>
    <name evidence="6" type="ORF">DdX_03670</name>
</gene>
<comment type="caution">
    <text evidence="6">The sequence shown here is derived from an EMBL/GenBank/DDBJ whole genome shotgun (WGS) entry which is preliminary data.</text>
</comment>
<keyword evidence="1" id="KW-0479">Metal-binding</keyword>
<evidence type="ECO:0000256" key="2">
    <source>
        <dbReference type="ARBA" id="ARBA00022771"/>
    </source>
</evidence>
<proteinExistence type="predicted"/>
<dbReference type="InterPro" id="IPR007588">
    <property type="entry name" value="Znf_FLYWCH"/>
</dbReference>
<dbReference type="AlphaFoldDB" id="A0AAD4NFQ1"/>
<accession>A0AAD4NFQ1</accession>
<evidence type="ECO:0000256" key="1">
    <source>
        <dbReference type="ARBA" id="ARBA00022723"/>
    </source>
</evidence>
<evidence type="ECO:0000256" key="3">
    <source>
        <dbReference type="ARBA" id="ARBA00022833"/>
    </source>
</evidence>
<keyword evidence="3" id="KW-0862">Zinc</keyword>
<dbReference type="Proteomes" id="UP001201812">
    <property type="component" value="Unassembled WGS sequence"/>
</dbReference>
<dbReference type="GO" id="GO:0008270">
    <property type="term" value="F:zinc ion binding"/>
    <property type="evidence" value="ECO:0007669"/>
    <property type="project" value="UniProtKB-KW"/>
</dbReference>
<evidence type="ECO:0000313" key="7">
    <source>
        <dbReference type="Proteomes" id="UP001201812"/>
    </source>
</evidence>
<keyword evidence="2" id="KW-0863">Zinc-finger</keyword>
<reference evidence="6" key="1">
    <citation type="submission" date="2022-01" db="EMBL/GenBank/DDBJ databases">
        <title>Genome Sequence Resource for Two Populations of Ditylenchus destructor, the Migratory Endoparasitic Phytonematode.</title>
        <authorList>
            <person name="Zhang H."/>
            <person name="Lin R."/>
            <person name="Xie B."/>
        </authorList>
    </citation>
    <scope>NUCLEOTIDE SEQUENCE</scope>
    <source>
        <strain evidence="6">BazhouSP</strain>
    </source>
</reference>
<organism evidence="6 7">
    <name type="scientific">Ditylenchus destructor</name>
    <dbReference type="NCBI Taxonomy" id="166010"/>
    <lineage>
        <taxon>Eukaryota</taxon>
        <taxon>Metazoa</taxon>
        <taxon>Ecdysozoa</taxon>
        <taxon>Nematoda</taxon>
        <taxon>Chromadorea</taxon>
        <taxon>Rhabditida</taxon>
        <taxon>Tylenchina</taxon>
        <taxon>Tylenchomorpha</taxon>
        <taxon>Sphaerularioidea</taxon>
        <taxon>Anguinidae</taxon>
        <taxon>Anguininae</taxon>
        <taxon>Ditylenchus</taxon>
    </lineage>
</organism>